<feature type="compositionally biased region" description="Low complexity" evidence="1">
    <location>
        <begin position="2241"/>
        <end position="2257"/>
    </location>
</feature>
<feature type="region of interest" description="Disordered" evidence="1">
    <location>
        <begin position="2381"/>
        <end position="2402"/>
    </location>
</feature>
<feature type="compositionally biased region" description="Basic and acidic residues" evidence="1">
    <location>
        <begin position="1026"/>
        <end position="1035"/>
    </location>
</feature>
<proteinExistence type="predicted"/>
<feature type="region of interest" description="Disordered" evidence="1">
    <location>
        <begin position="1963"/>
        <end position="2011"/>
    </location>
</feature>
<feature type="region of interest" description="Disordered" evidence="1">
    <location>
        <begin position="1204"/>
        <end position="1246"/>
    </location>
</feature>
<feature type="compositionally biased region" description="Low complexity" evidence="1">
    <location>
        <begin position="2200"/>
        <end position="2209"/>
    </location>
</feature>
<feature type="compositionally biased region" description="Polar residues" evidence="1">
    <location>
        <begin position="1755"/>
        <end position="1765"/>
    </location>
</feature>
<feature type="compositionally biased region" description="Basic and acidic residues" evidence="1">
    <location>
        <begin position="1080"/>
        <end position="1089"/>
    </location>
</feature>
<feature type="compositionally biased region" description="Polar residues" evidence="1">
    <location>
        <begin position="3109"/>
        <end position="3132"/>
    </location>
</feature>
<feature type="region of interest" description="Disordered" evidence="1">
    <location>
        <begin position="3103"/>
        <end position="3132"/>
    </location>
</feature>
<dbReference type="OrthoDB" id="5856039at2759"/>
<feature type="compositionally biased region" description="Polar residues" evidence="1">
    <location>
        <begin position="2381"/>
        <end position="2397"/>
    </location>
</feature>
<dbReference type="OMA" id="YLNAYEL"/>
<feature type="compositionally biased region" description="Acidic residues" evidence="1">
    <location>
        <begin position="1406"/>
        <end position="1416"/>
    </location>
</feature>
<feature type="compositionally biased region" description="Polar residues" evidence="1">
    <location>
        <begin position="1996"/>
        <end position="2005"/>
    </location>
</feature>
<feature type="compositionally biased region" description="Basic and acidic residues" evidence="1">
    <location>
        <begin position="2186"/>
        <end position="2197"/>
    </location>
</feature>
<feature type="compositionally biased region" description="Low complexity" evidence="1">
    <location>
        <begin position="1636"/>
        <end position="1645"/>
    </location>
</feature>
<feature type="region of interest" description="Disordered" evidence="1">
    <location>
        <begin position="1367"/>
        <end position="1448"/>
    </location>
</feature>
<feature type="region of interest" description="Disordered" evidence="1">
    <location>
        <begin position="1553"/>
        <end position="1575"/>
    </location>
</feature>
<feature type="compositionally biased region" description="Basic and acidic residues" evidence="1">
    <location>
        <begin position="2124"/>
        <end position="2142"/>
    </location>
</feature>
<evidence type="ECO:0000256" key="1">
    <source>
        <dbReference type="SAM" id="MobiDB-lite"/>
    </source>
</evidence>
<evidence type="ECO:0000313" key="3">
    <source>
        <dbReference type="Proteomes" id="UP000053676"/>
    </source>
</evidence>
<feature type="region of interest" description="Disordered" evidence="1">
    <location>
        <begin position="2124"/>
        <end position="2155"/>
    </location>
</feature>
<organism evidence="2 3">
    <name type="scientific">Necator americanus</name>
    <name type="common">Human hookworm</name>
    <dbReference type="NCBI Taxonomy" id="51031"/>
    <lineage>
        <taxon>Eukaryota</taxon>
        <taxon>Metazoa</taxon>
        <taxon>Ecdysozoa</taxon>
        <taxon>Nematoda</taxon>
        <taxon>Chromadorea</taxon>
        <taxon>Rhabditida</taxon>
        <taxon>Rhabditina</taxon>
        <taxon>Rhabditomorpha</taxon>
        <taxon>Strongyloidea</taxon>
        <taxon>Ancylostomatidae</taxon>
        <taxon>Bunostominae</taxon>
        <taxon>Necator</taxon>
    </lineage>
</organism>
<dbReference type="KEGG" id="nai:NECAME_05102"/>
<feature type="compositionally biased region" description="Basic and acidic residues" evidence="1">
    <location>
        <begin position="3013"/>
        <end position="3029"/>
    </location>
</feature>
<feature type="region of interest" description="Disordered" evidence="1">
    <location>
        <begin position="2947"/>
        <end position="2978"/>
    </location>
</feature>
<feature type="region of interest" description="Disordered" evidence="1">
    <location>
        <begin position="2235"/>
        <end position="2257"/>
    </location>
</feature>
<accession>W2SJY4</accession>
<reference evidence="3" key="1">
    <citation type="journal article" date="2014" name="Nat. Genet.">
        <title>Genome of the human hookworm Necator americanus.</title>
        <authorList>
            <person name="Tang Y.T."/>
            <person name="Gao X."/>
            <person name="Rosa B.A."/>
            <person name="Abubucker S."/>
            <person name="Hallsworth-Pepin K."/>
            <person name="Martin J."/>
            <person name="Tyagi R."/>
            <person name="Heizer E."/>
            <person name="Zhang X."/>
            <person name="Bhonagiri-Palsikar V."/>
            <person name="Minx P."/>
            <person name="Warren W.C."/>
            <person name="Wang Q."/>
            <person name="Zhan B."/>
            <person name="Hotez P.J."/>
            <person name="Sternberg P.W."/>
            <person name="Dougall A."/>
            <person name="Gaze S.T."/>
            <person name="Mulvenna J."/>
            <person name="Sotillo J."/>
            <person name="Ranganathan S."/>
            <person name="Rabelo E.M."/>
            <person name="Wilson R.K."/>
            <person name="Felgner P.L."/>
            <person name="Bethony J."/>
            <person name="Hawdon J.M."/>
            <person name="Gasser R.B."/>
            <person name="Loukas A."/>
            <person name="Mitreva M."/>
        </authorList>
    </citation>
    <scope>NUCLEOTIDE SEQUENCE [LARGE SCALE GENOMIC DNA]</scope>
</reference>
<feature type="compositionally biased region" description="Polar residues" evidence="1">
    <location>
        <begin position="499"/>
        <end position="514"/>
    </location>
</feature>
<feature type="region of interest" description="Disordered" evidence="1">
    <location>
        <begin position="2433"/>
        <end position="2452"/>
    </location>
</feature>
<evidence type="ECO:0000313" key="2">
    <source>
        <dbReference type="EMBL" id="ETN69915.1"/>
    </source>
</evidence>
<feature type="compositionally biased region" description="Basic and acidic residues" evidence="1">
    <location>
        <begin position="1205"/>
        <end position="1217"/>
    </location>
</feature>
<feature type="region of interest" description="Disordered" evidence="1">
    <location>
        <begin position="490"/>
        <end position="514"/>
    </location>
</feature>
<gene>
    <name evidence="2" type="ORF">NECAME_05102</name>
</gene>
<feature type="region of interest" description="Disordered" evidence="1">
    <location>
        <begin position="823"/>
        <end position="843"/>
    </location>
</feature>
<dbReference type="STRING" id="51031.W2SJY4"/>
<feature type="region of interest" description="Disordered" evidence="1">
    <location>
        <begin position="1604"/>
        <end position="1664"/>
    </location>
</feature>
<feature type="region of interest" description="Disordered" evidence="1">
    <location>
        <begin position="2168"/>
        <end position="2209"/>
    </location>
</feature>
<feature type="region of interest" description="Disordered" evidence="1">
    <location>
        <begin position="3068"/>
        <end position="3090"/>
    </location>
</feature>
<feature type="region of interest" description="Disordered" evidence="1">
    <location>
        <begin position="2286"/>
        <end position="2311"/>
    </location>
</feature>
<feature type="compositionally biased region" description="Polar residues" evidence="1">
    <location>
        <begin position="1608"/>
        <end position="1630"/>
    </location>
</feature>
<feature type="compositionally biased region" description="Polar residues" evidence="1">
    <location>
        <begin position="1654"/>
        <end position="1664"/>
    </location>
</feature>
<feature type="region of interest" description="Disordered" evidence="1">
    <location>
        <begin position="1754"/>
        <end position="1786"/>
    </location>
</feature>
<feature type="compositionally biased region" description="Basic and acidic residues" evidence="1">
    <location>
        <begin position="2286"/>
        <end position="2308"/>
    </location>
</feature>
<feature type="compositionally biased region" description="Basic and acidic residues" evidence="1">
    <location>
        <begin position="1042"/>
        <end position="1052"/>
    </location>
</feature>
<feature type="compositionally biased region" description="Basic and acidic residues" evidence="1">
    <location>
        <begin position="2906"/>
        <end position="2920"/>
    </location>
</feature>
<feature type="compositionally biased region" description="Polar residues" evidence="1">
    <location>
        <begin position="1418"/>
        <end position="1427"/>
    </location>
</feature>
<feature type="region of interest" description="Disordered" evidence="1">
    <location>
        <begin position="2899"/>
        <end position="2920"/>
    </location>
</feature>
<protein>
    <submittedName>
        <fullName evidence="2">Uncharacterized protein</fullName>
    </submittedName>
</protein>
<feature type="compositionally biased region" description="Polar residues" evidence="1">
    <location>
        <begin position="1063"/>
        <end position="1079"/>
    </location>
</feature>
<feature type="compositionally biased region" description="Polar residues" evidence="1">
    <location>
        <begin position="2957"/>
        <end position="2973"/>
    </location>
</feature>
<dbReference type="EMBL" id="KI669035">
    <property type="protein sequence ID" value="ETN69915.1"/>
    <property type="molecule type" value="Genomic_DNA"/>
</dbReference>
<feature type="region of interest" description="Disordered" evidence="1">
    <location>
        <begin position="1026"/>
        <end position="1097"/>
    </location>
</feature>
<sequence length="3351" mass="367707">MSAIPDACTNAVPTSCPMEEAEKREKDGVVKHIEADMCICGAPAFSENWCVADCEDFQTAVPEDHDFSIPSCSFLKRLSSASEAVSEQTSSVEIISPTKESVFVHAIEDTQASFKTFAEKHGKRGMQNETDRSGEYHDQELIEVESSCEACHTSPSESGSQENFVVSYDRSSPLLEDYDGEEYGHESTIIASQHPVFCEHTFLEKGNFINIISPVSREGDETKHVMDNISYGERNVLSTSTGITALEETARILGKNSEKTFSDNESTPPHLKRDATKISPKVCSHFAHAQNEYNHNAQAPRHAESSCGTTVHSLSPRTTYKSLFGVTALEESPETDKSGQAAERNLGVQETMQEPSTGTLTQEELDHIAYIQRLAEESSYGIDIPATSLHTTQKSSFRVTALEKVLEPSRTVDVPGGTQQPSDDVLTQEELDHIAHIQRLAEESSFDIAAPRMPSASAFGVSELEKSELLCEAVEGSRRVNVEFVTKGNDGETIEQKSETTSGADQLSTPGSLSTGDVPPLYSGLYAELEDYDNSKIEHVEPTSRASSKIIPQRVAHFTEISVDMNSSVLQQNLLTQEEIDHIAYVQRLAQQSSFEISTPTVPSASASADFLDKSSLKVTMPEKNLKPADTRGDHAVNIHPEESTFYDFTEDELDHIACVDRPARESSLGVNPVRKVAASADILKRFSLPLMDETLFEEEPRALADAVDKPSLGIAIPQNFSSIDTTDSAPTFSLDLTAKKVKGDLSMDECNPGINYKVLSSSVEGEFEEKLGKEYAATPEVHEVSESKCESQVAISSPFRRSDSLVGCCSYDELADVMPSSPYSKQLTSQREGHTTKKTLTSTSSSIAYEQRLAEESSVQVKTLEKLPMSASTSGIAVKLTTQESKIEGSTQEELDHTACVQSFAEKSSFGTNESRAFQISQSTLKESGEPSMYQTPFAASNVGKSIRSTQIASDAIAGLPTVELTSDRLAQKELNRIGSVKQLIDKFSSPTATSEEPLEQDDAYGGEAAAVCDISEDVHREVELVDETKEKMQKRAQRTLSKEENAKNIEEESEATPGADQLSTSDLPSPADNISPSDRSHPPRKEPSTGTLTQEELDHIAYIQRLAEESSSGISVAALSTTTHRDSFGVTALEESLETAKSGRVAEIHTEEPNSETLTQEELDHIAYIQRLAEESSFAIPEHRMVSIPVVAAGKTSEGYEESWSKESAEMEHENSSLLSRNVKGSTEEGSESTSGADDLSASEELSPVVTASIYNTVAPYPLENADGPTQATSGSHMFLKPTPNAEENSTEEIFEKTNPTVSQQSVFTQEELSHKVCVQQIAEDSSLRVVSGMSAMSCDAAEQFLLAASSSKKPSWLFESLEGTTVPSSHLDKKKPRESDMMDESSAEQRQQSSPSLSKEENESTEEDSEETGGADQSSVSDSGSPLPLSPQDKSNPKLENCGDDVLQPMMTSHISQPILQSSTDFNKELFLDASSPKPTENLLVQEELDHIAYIQRHAESSFGVITPEMPSVPGDTMKGRYTSIVNAMVELGKSELKEDTDVGMHHRDLVSSSKGGESIYAEENPTGTSAANQLPAQEVAFSTSTVHRSLISLKDSNGEEVVYTPSQSTQKLCTSDSLTARNPNSVQEDKNSSTTSDSNNPEESHIVQGETKTFPSFTVGSPSRIRSTSLTQDLYSAVGADLTRKAESFSRSTSVNYSSNIGHIFSRQSSLRYGEQNNFTNTEQEEKKVPQGYHARGGSSVRVIYTDHSLRASQSSPTENNIDLGDGRLDDDPFDNPNAPEVRPKIGVVVADNESTEGKVIRRSLSEIVQEETETSNHELRSSLSSSCVTNFCSQRHAYLNAYELCEQHSFTDSRDLLCNVDFLCRLNFAARRLTEDIADEAGRELRMHYRAQSNPRARYFTDTDLPRHSTSLSSMDDDQASGIGFTVEPAPQDVPPFGLFSFFSKKSNLFERPRSSISHTTLTRASTPERSRKASEDKSGDILNLLRRSSGAESHTSTDSPLKLPEGALEGLSQTELEHVLSVLSKSNRLPSPNMSRRSSSAMQVLPDMDNLSETERKHIQNVLEKAEQRTPYVLRMPLPHQMTARTESSEHISLVLSQNSQDEDYDTQIRSIEDAIRRVEKDSENHERKDTAEDNSMKPLNIRQVENELDMTTAMSREIKSAKDDLRQSVPQEQGAFAPQKKESQDQEIRRRSSSSSPLESSVSGIKSFFGKASQALWSAKDVFSADMRKSSNGETEATPSSAPTAAPSGELTAEELEHIQKIARLAEQDMNVAYPTDMEAHPRSHMSIRDGSEQVEDDSRKLSVSTARVTDLRTKKEGMTSDGVLEGAFETSQQTVPSSAAELTQAELDHINRITQMALLEESHFDDHARSHEMSSQPEATSTQMTGVDTSSSSPISKFKFKPLTDLGIKAFKGVVKAEELRYTSEHTTSHEINETSTPETMRQSSRDELSNISLAGSGQLTQEELEHITRINLLAAQDDVNEGDRLRDAAPSELPGVGRKSESVRAISEVVKQDDYSGDDGEVSGLTQEELDHINRINQMALEDERFLHEPVPYESRPTSSIGVRHLSGAVAYDGGKVTEPPSATSSASGSFSGFGINAFKGFIHNVEKAKQTIEDFPQMKPSLLTAPSQQPITRARETTKDVGFSELPKESQNAIQLTKEELEHIENINKLAMMDDSTSETRIPGEIAKRRESGGLVHNDVNQLSQEELEHITRINQLAMQEDAQFHDDSRPSLAYSKRDTETKSFGDVASSERVIEPKSSPSGFGSLFGMKPLTGFGMKTFKDIVQKAEGARDTLGGSTIGEPSKDLSFLGTSRIETQPPTELDLRSKDTVQLTQEELDHINKVTQIALQDEVPHALTHVPVTSPIDADQLTQEELDHINRIAQMADEDESMYGGEKPRHTRSESENELTKEELEHIARISQLAEQDAAAVNASASLPAAPGRDWPSSDSFEQRPTQQQSSPSLLHRTPLGGFGFGKLKNVMQKAEAAKSVLEGISMTPRADSQPRDITKSPLEKDTRLELVPELTQEELDQINRAADSALRESDVPAMPEHLYVTSLKPEEESEMSSPKTEEQSESPESIDDIRYEADNAVDEAVEEQSSPASSHESQRGSQRTMSRQSSGFDILSIPEMLNNKNLSRWYEEQLSFMKESIVDEENEADAGYTEHEPVLEMQGEVIEQREQDEHPYFGSQTEEELKQIPSLASDHFDVGDSELVENPVVPTMDDKNEKDVLAAAPSIVATTRGRTEAGIDRTSSGGMLDSGQGGRFRLSGLGKFASGAFGKAKQAAAEIAQNVPSTSKFALGELNIDRTKEERAAASRQMGIVRLYLCQDIHRTRADTNF</sequence>
<keyword evidence="3" id="KW-1185">Reference proteome</keyword>
<name>W2SJY4_NECAM</name>
<dbReference type="Proteomes" id="UP000053676">
    <property type="component" value="Unassembled WGS sequence"/>
</dbReference>
<feature type="region of interest" description="Disordered" evidence="1">
    <location>
        <begin position="3006"/>
        <end position="3029"/>
    </location>
</feature>
<feature type="non-terminal residue" evidence="2">
    <location>
        <position position="3351"/>
    </location>
</feature>
<feature type="compositionally biased region" description="Basic and acidic residues" evidence="1">
    <location>
        <begin position="1972"/>
        <end position="1985"/>
    </location>
</feature>
<feature type="compositionally biased region" description="Polar residues" evidence="1">
    <location>
        <begin position="2442"/>
        <end position="2451"/>
    </location>
</feature>